<evidence type="ECO:0000256" key="1">
    <source>
        <dbReference type="SAM" id="MobiDB-lite"/>
    </source>
</evidence>
<dbReference type="Proteomes" id="UP001233999">
    <property type="component" value="Unassembled WGS sequence"/>
</dbReference>
<dbReference type="AlphaFoldDB" id="A0AAD8EHS2"/>
<name>A0AAD8EHS2_DIPPU</name>
<reference evidence="2" key="1">
    <citation type="journal article" date="2023" name="IScience">
        <title>Live-bearing cockroach genome reveals convergent evolutionary mechanisms linked to viviparity in insects and beyond.</title>
        <authorList>
            <person name="Fouks B."/>
            <person name="Harrison M.C."/>
            <person name="Mikhailova A.A."/>
            <person name="Marchal E."/>
            <person name="English S."/>
            <person name="Carruthers M."/>
            <person name="Jennings E.C."/>
            <person name="Chiamaka E.L."/>
            <person name="Frigard R.A."/>
            <person name="Pippel M."/>
            <person name="Attardo G.M."/>
            <person name="Benoit J.B."/>
            <person name="Bornberg-Bauer E."/>
            <person name="Tobe S.S."/>
        </authorList>
    </citation>
    <scope>NUCLEOTIDE SEQUENCE</scope>
    <source>
        <strain evidence="2">Stay&amp;Tobe</strain>
    </source>
</reference>
<comment type="caution">
    <text evidence="2">The sequence shown here is derived from an EMBL/GenBank/DDBJ whole genome shotgun (WGS) entry which is preliminary data.</text>
</comment>
<feature type="region of interest" description="Disordered" evidence="1">
    <location>
        <begin position="1"/>
        <end position="26"/>
    </location>
</feature>
<feature type="compositionally biased region" description="Basic and acidic residues" evidence="1">
    <location>
        <begin position="16"/>
        <end position="26"/>
    </location>
</feature>
<feature type="non-terminal residue" evidence="2">
    <location>
        <position position="57"/>
    </location>
</feature>
<reference evidence="2" key="2">
    <citation type="submission" date="2023-05" db="EMBL/GenBank/DDBJ databases">
        <authorList>
            <person name="Fouks B."/>
        </authorList>
    </citation>
    <scope>NUCLEOTIDE SEQUENCE</scope>
    <source>
        <strain evidence="2">Stay&amp;Tobe</strain>
        <tissue evidence="2">Testes</tissue>
    </source>
</reference>
<evidence type="ECO:0000313" key="3">
    <source>
        <dbReference type="Proteomes" id="UP001233999"/>
    </source>
</evidence>
<proteinExistence type="predicted"/>
<gene>
    <name evidence="2" type="ORF">L9F63_016332</name>
</gene>
<sequence length="57" mass="6700">MVGNQPRGLPTTRRNLSKDWNDHTDDDKARNRLMIKDLKVATWNVRGITHKEEELEV</sequence>
<evidence type="ECO:0000313" key="2">
    <source>
        <dbReference type="EMBL" id="KAJ9590621.1"/>
    </source>
</evidence>
<keyword evidence="3" id="KW-1185">Reference proteome</keyword>
<organism evidence="2 3">
    <name type="scientific">Diploptera punctata</name>
    <name type="common">Pacific beetle cockroach</name>
    <dbReference type="NCBI Taxonomy" id="6984"/>
    <lineage>
        <taxon>Eukaryota</taxon>
        <taxon>Metazoa</taxon>
        <taxon>Ecdysozoa</taxon>
        <taxon>Arthropoda</taxon>
        <taxon>Hexapoda</taxon>
        <taxon>Insecta</taxon>
        <taxon>Pterygota</taxon>
        <taxon>Neoptera</taxon>
        <taxon>Polyneoptera</taxon>
        <taxon>Dictyoptera</taxon>
        <taxon>Blattodea</taxon>
        <taxon>Blaberoidea</taxon>
        <taxon>Blaberidae</taxon>
        <taxon>Diplopterinae</taxon>
        <taxon>Diploptera</taxon>
    </lineage>
</organism>
<accession>A0AAD8EHS2</accession>
<protein>
    <submittedName>
        <fullName evidence="2">Uncharacterized protein</fullName>
    </submittedName>
</protein>
<dbReference type="EMBL" id="JASPKZ010004201">
    <property type="protein sequence ID" value="KAJ9590621.1"/>
    <property type="molecule type" value="Genomic_DNA"/>
</dbReference>